<proteinExistence type="predicted"/>
<dbReference type="Pfam" id="PF10011">
    <property type="entry name" value="DUF2254"/>
    <property type="match status" value="1"/>
</dbReference>
<reference evidence="2 3" key="1">
    <citation type="submission" date="2016-10" db="EMBL/GenBank/DDBJ databases">
        <authorList>
            <person name="de Groot N.N."/>
        </authorList>
    </citation>
    <scope>NUCLEOTIDE SEQUENCE [LARGE SCALE GENOMIC DNA]</scope>
    <source>
        <strain evidence="2 3">CGMCC 1.7727</strain>
    </source>
</reference>
<evidence type="ECO:0000256" key="1">
    <source>
        <dbReference type="SAM" id="Phobius"/>
    </source>
</evidence>
<evidence type="ECO:0000313" key="2">
    <source>
        <dbReference type="EMBL" id="SER04877.1"/>
    </source>
</evidence>
<keyword evidence="1" id="KW-0812">Transmembrane</keyword>
<name>A0A1H9L163_9BACI</name>
<sequence length="434" mass="50689">MKDRIWLKTRDAFWFLPSVYSLFSIISVLLIVFTDQYIIDQFKEDIPSILLTKKDVAIEIYASLVTAILTMTTISFSVIMVVLTTYSNQFSPRTLQDFMRDRTTQHVLGVYCFGFIFALLNLLIVGKENIFLGPVFMTIIAIIELAFFVYFIHHSANWMQVNNLIRWIEIDGAKIIKKNIKKQQNFHIADKVNQDELNFRKKQQKNLKVKKSGYVQDLKWNKLVEWLEKNNAVAEMRVEVGDFIQKDLKLISIYSDNKLDSYEALYEYIVIGNERTDLQDVEFTIQKLVEIALRAISPAVNDPHTAINAMYRIGSLLIELGTINDKGKYITDKNEHLRVIKRIKTFPDYLFKSFYQIRNYGKNDISIMYSILEVLNNVAMASNTKIRKEIWEFHFYIIEAIDWDGLPDQERNYLQSIYEKLKTCCSGNDAEKSG</sequence>
<dbReference type="InterPro" id="IPR018723">
    <property type="entry name" value="DUF2254_membrane"/>
</dbReference>
<feature type="transmembrane region" description="Helical" evidence="1">
    <location>
        <begin position="107"/>
        <end position="125"/>
    </location>
</feature>
<feature type="transmembrane region" description="Helical" evidence="1">
    <location>
        <begin position="12"/>
        <end position="33"/>
    </location>
</feature>
<keyword evidence="3" id="KW-1185">Reference proteome</keyword>
<dbReference type="EMBL" id="FOGL01000001">
    <property type="protein sequence ID" value="SER04877.1"/>
    <property type="molecule type" value="Genomic_DNA"/>
</dbReference>
<keyword evidence="1" id="KW-0472">Membrane</keyword>
<dbReference type="STRING" id="531814.SAMN04487944_10143"/>
<dbReference type="RefSeq" id="WP_089737781.1">
    <property type="nucleotide sequence ID" value="NZ_FOGL01000001.1"/>
</dbReference>
<gene>
    <name evidence="2" type="ORF">SAMN04487944_10143</name>
</gene>
<feature type="transmembrane region" description="Helical" evidence="1">
    <location>
        <begin position="60"/>
        <end position="86"/>
    </location>
</feature>
<feature type="transmembrane region" description="Helical" evidence="1">
    <location>
        <begin position="131"/>
        <end position="152"/>
    </location>
</feature>
<keyword evidence="1" id="KW-1133">Transmembrane helix</keyword>
<dbReference type="AlphaFoldDB" id="A0A1H9L163"/>
<dbReference type="OrthoDB" id="2955631at2"/>
<organism evidence="2 3">
    <name type="scientific">Gracilibacillus ureilyticus</name>
    <dbReference type="NCBI Taxonomy" id="531814"/>
    <lineage>
        <taxon>Bacteria</taxon>
        <taxon>Bacillati</taxon>
        <taxon>Bacillota</taxon>
        <taxon>Bacilli</taxon>
        <taxon>Bacillales</taxon>
        <taxon>Bacillaceae</taxon>
        <taxon>Gracilibacillus</taxon>
    </lineage>
</organism>
<protein>
    <submittedName>
        <fullName evidence="2">Uncharacterized membrane protein</fullName>
    </submittedName>
</protein>
<dbReference type="Proteomes" id="UP000199687">
    <property type="component" value="Unassembled WGS sequence"/>
</dbReference>
<accession>A0A1H9L163</accession>
<evidence type="ECO:0000313" key="3">
    <source>
        <dbReference type="Proteomes" id="UP000199687"/>
    </source>
</evidence>